<proteinExistence type="inferred from homology"/>
<dbReference type="FunFam" id="3.80.10.10:FF:000041">
    <property type="entry name" value="LRR receptor-like serine/threonine-protein kinase ERECTA"/>
    <property type="match status" value="1"/>
</dbReference>
<dbReference type="InterPro" id="IPR001611">
    <property type="entry name" value="Leu-rich_rpt"/>
</dbReference>
<evidence type="ECO:0000313" key="13">
    <source>
        <dbReference type="Proteomes" id="UP001177003"/>
    </source>
</evidence>
<organism evidence="12 13">
    <name type="scientific">Lactuca saligna</name>
    <name type="common">Willowleaf lettuce</name>
    <dbReference type="NCBI Taxonomy" id="75948"/>
    <lineage>
        <taxon>Eukaryota</taxon>
        <taxon>Viridiplantae</taxon>
        <taxon>Streptophyta</taxon>
        <taxon>Embryophyta</taxon>
        <taxon>Tracheophyta</taxon>
        <taxon>Spermatophyta</taxon>
        <taxon>Magnoliopsida</taxon>
        <taxon>eudicotyledons</taxon>
        <taxon>Gunneridae</taxon>
        <taxon>Pentapetalae</taxon>
        <taxon>asterids</taxon>
        <taxon>campanulids</taxon>
        <taxon>Asterales</taxon>
        <taxon>Asteraceae</taxon>
        <taxon>Cichorioideae</taxon>
        <taxon>Cichorieae</taxon>
        <taxon>Lactucinae</taxon>
        <taxon>Lactuca</taxon>
    </lineage>
</organism>
<evidence type="ECO:0000256" key="4">
    <source>
        <dbReference type="ARBA" id="ARBA00022614"/>
    </source>
</evidence>
<evidence type="ECO:0000256" key="11">
    <source>
        <dbReference type="ARBA" id="ARBA00037847"/>
    </source>
</evidence>
<evidence type="ECO:0000256" key="3">
    <source>
        <dbReference type="ARBA" id="ARBA00022475"/>
    </source>
</evidence>
<evidence type="ECO:0000256" key="2">
    <source>
        <dbReference type="ARBA" id="ARBA00009592"/>
    </source>
</evidence>
<protein>
    <recommendedName>
        <fullName evidence="14">Leucine-rich repeat-containing N-terminal plant-type domain-containing protein</fullName>
    </recommendedName>
</protein>
<evidence type="ECO:0000256" key="8">
    <source>
        <dbReference type="ARBA" id="ARBA00022989"/>
    </source>
</evidence>
<dbReference type="PANTHER" id="PTHR48062:SF52">
    <property type="entry name" value="RECEPTOR-LIKE PROTEIN 8-RELATED"/>
    <property type="match status" value="1"/>
</dbReference>
<keyword evidence="10" id="KW-0325">Glycoprotein</keyword>
<evidence type="ECO:0000256" key="5">
    <source>
        <dbReference type="ARBA" id="ARBA00022692"/>
    </source>
</evidence>
<dbReference type="PANTHER" id="PTHR48062">
    <property type="entry name" value="RECEPTOR-LIKE PROTEIN 14"/>
    <property type="match status" value="1"/>
</dbReference>
<evidence type="ECO:0000256" key="7">
    <source>
        <dbReference type="ARBA" id="ARBA00022737"/>
    </source>
</evidence>
<dbReference type="AlphaFoldDB" id="A0AA35YGX6"/>
<dbReference type="InterPro" id="IPR051502">
    <property type="entry name" value="RLP_Defense_Trigger"/>
</dbReference>
<keyword evidence="8" id="KW-1133">Transmembrane helix</keyword>
<evidence type="ECO:0000313" key="12">
    <source>
        <dbReference type="EMBL" id="CAI9273736.1"/>
    </source>
</evidence>
<keyword evidence="5" id="KW-0812">Transmembrane</keyword>
<dbReference type="Pfam" id="PF00560">
    <property type="entry name" value="LRR_1"/>
    <property type="match status" value="2"/>
</dbReference>
<comment type="similarity">
    <text evidence="2">Belongs to the RLP family.</text>
</comment>
<keyword evidence="9" id="KW-0472">Membrane</keyword>
<keyword evidence="13" id="KW-1185">Reference proteome</keyword>
<keyword evidence="7" id="KW-0677">Repeat</keyword>
<accession>A0AA35YGX6</accession>
<gene>
    <name evidence="12" type="ORF">LSALG_LOCUS13863</name>
</gene>
<reference evidence="12" key="1">
    <citation type="submission" date="2023-04" db="EMBL/GenBank/DDBJ databases">
        <authorList>
            <person name="Vijverberg K."/>
            <person name="Xiong W."/>
            <person name="Schranz E."/>
        </authorList>
    </citation>
    <scope>NUCLEOTIDE SEQUENCE</scope>
</reference>
<dbReference type="Pfam" id="PF13855">
    <property type="entry name" value="LRR_8"/>
    <property type="match status" value="1"/>
</dbReference>
<evidence type="ECO:0000256" key="9">
    <source>
        <dbReference type="ARBA" id="ARBA00023136"/>
    </source>
</evidence>
<dbReference type="SUPFAM" id="SSF52047">
    <property type="entry name" value="RNI-like"/>
    <property type="match status" value="1"/>
</dbReference>
<name>A0AA35YGX6_LACSI</name>
<dbReference type="Gene3D" id="3.80.10.10">
    <property type="entry name" value="Ribonuclease Inhibitor"/>
    <property type="match status" value="1"/>
</dbReference>
<comment type="subcellular location">
    <subcellularLocation>
        <location evidence="1">Cell membrane</location>
    </subcellularLocation>
    <subcellularLocation>
        <location evidence="11">Endomembrane system</location>
        <topology evidence="11">Single-pass membrane protein</topology>
    </subcellularLocation>
</comment>
<dbReference type="InterPro" id="IPR032675">
    <property type="entry name" value="LRR_dom_sf"/>
</dbReference>
<evidence type="ECO:0000256" key="1">
    <source>
        <dbReference type="ARBA" id="ARBA00004236"/>
    </source>
</evidence>
<keyword evidence="6" id="KW-0732">Signal</keyword>
<keyword evidence="3" id="KW-1003">Cell membrane</keyword>
<keyword evidence="4" id="KW-0433">Leucine-rich repeat</keyword>
<dbReference type="GO" id="GO:0012505">
    <property type="term" value="C:endomembrane system"/>
    <property type="evidence" value="ECO:0007669"/>
    <property type="project" value="UniProtKB-SubCell"/>
</dbReference>
<dbReference type="GO" id="GO:0005886">
    <property type="term" value="C:plasma membrane"/>
    <property type="evidence" value="ECO:0007669"/>
    <property type="project" value="UniProtKB-SubCell"/>
</dbReference>
<evidence type="ECO:0000256" key="10">
    <source>
        <dbReference type="ARBA" id="ARBA00023180"/>
    </source>
</evidence>
<evidence type="ECO:0008006" key="14">
    <source>
        <dbReference type="Google" id="ProtNLM"/>
    </source>
</evidence>
<sequence length="369" mass="41123">MTCFNLLPLELFKCRSLKVLLLRQNLFDGEVNQGLNSSLFIQLINLNFLDLQSNSFKGVWNFETLLSSLPNLTGLDLSYSGLTVLSDNSTAYVNPNFWFLNLASCNLNAFPKSLRAMKNLQYLLLYGNNIQGRIPDLAGEIGGNRLIAADLSNNSITGLPQFQWDGITQLSFQSNMIQGPFPPSICNMSNLQYLDLSNNSFNGVIPQCIGNISSLGMLHLGANLFNGTIPNACTDYGQLTWFILNKNQFEGEVPTSLSKCRNLQILDLGNNHLYGTFPSWLSDLPGLQDISQRLEVTDGDGDEDEDESGFTWKVVMLGYGCGALPGLVIAYVMLPTGKPKWLNAIFDATEHMIQTRKNKRKRRYMFIGK</sequence>
<evidence type="ECO:0000256" key="6">
    <source>
        <dbReference type="ARBA" id="ARBA00022729"/>
    </source>
</evidence>
<dbReference type="Proteomes" id="UP001177003">
    <property type="component" value="Chromosome 2"/>
</dbReference>
<dbReference type="EMBL" id="OX465078">
    <property type="protein sequence ID" value="CAI9273736.1"/>
    <property type="molecule type" value="Genomic_DNA"/>
</dbReference>